<dbReference type="PATRIC" id="fig|1393736.3.peg.3308"/>
<dbReference type="SUPFAM" id="SSF51735">
    <property type="entry name" value="NAD(P)-binding Rossmann-fold domains"/>
    <property type="match status" value="1"/>
</dbReference>
<feature type="transmembrane region" description="Helical" evidence="2">
    <location>
        <begin position="12"/>
        <end position="32"/>
    </location>
</feature>
<reference evidence="4 5" key="1">
    <citation type="submission" date="2014-03" db="EMBL/GenBank/DDBJ databases">
        <title>Draft Genome of Photorhabdus luminescens BA1, an Egyptian Isolate.</title>
        <authorList>
            <person name="Ghazal S."/>
            <person name="Hurst S.G.IV."/>
            <person name="Morris K."/>
            <person name="Thomas K."/>
            <person name="Tisa L.S."/>
        </authorList>
    </citation>
    <scope>NUCLEOTIDE SEQUENCE [LARGE SCALE GENOMIC DNA]</scope>
    <source>
        <strain evidence="4 5">BA1</strain>
    </source>
</reference>
<dbReference type="InterPro" id="IPR029063">
    <property type="entry name" value="SAM-dependent_MTases_sf"/>
</dbReference>
<evidence type="ECO:0000313" key="5">
    <source>
        <dbReference type="Proteomes" id="UP000023464"/>
    </source>
</evidence>
<name>A0A022PEU2_9GAMM</name>
<dbReference type="Pfam" id="PF02719">
    <property type="entry name" value="Polysacc_synt_2"/>
    <property type="match status" value="1"/>
</dbReference>
<feature type="transmembrane region" description="Helical" evidence="2">
    <location>
        <begin position="47"/>
        <end position="69"/>
    </location>
</feature>
<sequence>MNKRMFFNQDRLIKTIVLLIVDIFIIIISYWLSMWLRLDREVPIYSLQHWLTIIFTIPLTLFIFLRIGFYRSILKYVNMSILKWAIVGSFLSTLLLTAISLYQQAFLPRTVPIIYFSFLVISLCGTRFVYRTLRNLIKYKGAPVIIYGAGESGRQLLPILREHREFNPIAFVDDNHKLHNLSIHGICVFSPEKITLLVEKYHIKKILLAIPSASISDRKKILEKLQKEHCEILTIPSFNDLVEGKAQINSLKRVSINDLLGREPVNPLQSLLSKNIKNKNVLITGAGGSIGSELCRQIITQSPSQLVLFELTEYCLYSIEKELQKINSDRDLNIAITAILGDIKDSDKITRIINKFNINTIYHAAAYKHVPLVEMNTIEGINNNIFGTLSLAKAAVNQKVDKFVLISTDKAVRPTNTMGATKRFAELILQAFAKENSHTKFSMVRFGNVLGSSGSVVPLFEKQIKSGGPITLTHKDITRYFMTIPEAAQLVIQAGALGNNGDVFVLDMGESVKIYDLARKMIHLSGLTVKDETNPHGDIEIKITGLRPGEKLYEELLIGDNVSGTNHPRIMTANEIFLTWDKLDPLLNNLKTSCENYDFKNIRQILINAPIDFHPKDYIYDLLK</sequence>
<gene>
    <name evidence="4" type="ORF">BA1DRAFT_03237</name>
</gene>
<evidence type="ECO:0000256" key="2">
    <source>
        <dbReference type="SAM" id="Phobius"/>
    </source>
</evidence>
<feature type="transmembrane region" description="Helical" evidence="2">
    <location>
        <begin position="113"/>
        <end position="130"/>
    </location>
</feature>
<keyword evidence="2" id="KW-0812">Transmembrane</keyword>
<dbReference type="PANTHER" id="PTHR43318">
    <property type="entry name" value="UDP-N-ACETYLGLUCOSAMINE 4,6-DEHYDRATASE"/>
    <property type="match status" value="1"/>
</dbReference>
<dbReference type="AlphaFoldDB" id="A0A022PEU2"/>
<organism evidence="4 5">
    <name type="scientific">Photorhabdus aegyptia</name>
    <dbReference type="NCBI Taxonomy" id="2805098"/>
    <lineage>
        <taxon>Bacteria</taxon>
        <taxon>Pseudomonadati</taxon>
        <taxon>Pseudomonadota</taxon>
        <taxon>Gammaproteobacteria</taxon>
        <taxon>Enterobacterales</taxon>
        <taxon>Morganellaceae</taxon>
        <taxon>Photorhabdus</taxon>
    </lineage>
</organism>
<dbReference type="RefSeq" id="WP_036780928.1">
    <property type="nucleotide sequence ID" value="NZ_CAWLTM010000062.1"/>
</dbReference>
<dbReference type="Gene3D" id="3.40.50.720">
    <property type="entry name" value="NAD(P)-binding Rossmann-like Domain"/>
    <property type="match status" value="2"/>
</dbReference>
<feature type="domain" description="Polysaccharide biosynthesis protein CapD-like" evidence="3">
    <location>
        <begin position="281"/>
        <end position="574"/>
    </location>
</feature>
<dbReference type="PANTHER" id="PTHR43318:SF1">
    <property type="entry name" value="POLYSACCHARIDE BIOSYNTHESIS PROTEIN EPSC-RELATED"/>
    <property type="match status" value="1"/>
</dbReference>
<dbReference type="SUPFAM" id="SSF53335">
    <property type="entry name" value="S-adenosyl-L-methionine-dependent methyltransferases"/>
    <property type="match status" value="1"/>
</dbReference>
<dbReference type="Proteomes" id="UP000023464">
    <property type="component" value="Unassembled WGS sequence"/>
</dbReference>
<keyword evidence="2" id="KW-0472">Membrane</keyword>
<accession>A0A022PEU2</accession>
<protein>
    <submittedName>
        <fullName evidence="4">Putative nucleoside-diphosphate sugar epimerase</fullName>
    </submittedName>
</protein>
<keyword evidence="2" id="KW-1133">Transmembrane helix</keyword>
<dbReference type="InterPro" id="IPR003869">
    <property type="entry name" value="Polysac_CapD-like"/>
</dbReference>
<keyword evidence="5" id="KW-1185">Reference proteome</keyword>
<proteinExistence type="inferred from homology"/>
<evidence type="ECO:0000313" key="4">
    <source>
        <dbReference type="EMBL" id="EYU14241.1"/>
    </source>
</evidence>
<dbReference type="CDD" id="cd05237">
    <property type="entry name" value="UDP_invert_4-6DH_SDR_e"/>
    <property type="match status" value="1"/>
</dbReference>
<feature type="transmembrane region" description="Helical" evidence="2">
    <location>
        <begin position="81"/>
        <end position="101"/>
    </location>
</feature>
<dbReference type="EMBL" id="JFGV01000053">
    <property type="protein sequence ID" value="EYU14241.1"/>
    <property type="molecule type" value="Genomic_DNA"/>
</dbReference>
<dbReference type="Pfam" id="PF13727">
    <property type="entry name" value="CoA_binding_3"/>
    <property type="match status" value="1"/>
</dbReference>
<comment type="similarity">
    <text evidence="1">Belongs to the polysaccharide synthase family.</text>
</comment>
<dbReference type="InterPro" id="IPR051203">
    <property type="entry name" value="Polysaccharide_Synthase-Rel"/>
</dbReference>
<dbReference type="InterPro" id="IPR036291">
    <property type="entry name" value="NAD(P)-bd_dom_sf"/>
</dbReference>
<evidence type="ECO:0000259" key="3">
    <source>
        <dbReference type="Pfam" id="PF02719"/>
    </source>
</evidence>
<comment type="caution">
    <text evidence="4">The sequence shown here is derived from an EMBL/GenBank/DDBJ whole genome shotgun (WGS) entry which is preliminary data.</text>
</comment>
<evidence type="ECO:0000256" key="1">
    <source>
        <dbReference type="ARBA" id="ARBA00007430"/>
    </source>
</evidence>